<evidence type="ECO:0000313" key="2">
    <source>
        <dbReference type="Proteomes" id="UP000078397"/>
    </source>
</evidence>
<dbReference type="Proteomes" id="UP000078397">
    <property type="component" value="Unassembled WGS sequence"/>
</dbReference>
<proteinExistence type="predicted"/>
<keyword evidence="2" id="KW-1185">Reference proteome</keyword>
<gene>
    <name evidence="1" type="ORF">VFPPC_18216</name>
</gene>
<protein>
    <submittedName>
        <fullName evidence="1">Uncharacterized protein</fullName>
    </submittedName>
</protein>
<sequence length="82" mass="9271">MSARSRYKSRIRGAIGQENEFVFINGNFVVDIDDNPCEMSNSLISYTVNESSFVFRVRYSLTSGRLSLSFHSPANAATAKWR</sequence>
<reference evidence="1 2" key="1">
    <citation type="journal article" date="2016" name="PLoS Pathog.">
        <title>Biosynthesis of antibiotic leucinostatins in bio-control fungus Purpureocillium lilacinum and their inhibition on phytophthora revealed by genome mining.</title>
        <authorList>
            <person name="Wang G."/>
            <person name="Liu Z."/>
            <person name="Lin R."/>
            <person name="Li E."/>
            <person name="Mao Z."/>
            <person name="Ling J."/>
            <person name="Yang Y."/>
            <person name="Yin W.B."/>
            <person name="Xie B."/>
        </authorList>
    </citation>
    <scope>NUCLEOTIDE SEQUENCE [LARGE SCALE GENOMIC DNA]</scope>
    <source>
        <strain evidence="1">170</strain>
    </source>
</reference>
<dbReference type="EMBL" id="LSBJ02000009">
    <property type="protein sequence ID" value="OWT42604.1"/>
    <property type="molecule type" value="Genomic_DNA"/>
</dbReference>
<dbReference type="GeneID" id="33937061"/>
<comment type="caution">
    <text evidence="1">The sequence shown here is derived from an EMBL/GenBank/DDBJ whole genome shotgun (WGS) entry which is preliminary data.</text>
</comment>
<dbReference type="RefSeq" id="XP_022285096.1">
    <property type="nucleotide sequence ID" value="XM_022429863.1"/>
</dbReference>
<organism evidence="1 2">
    <name type="scientific">Pochonia chlamydosporia 170</name>
    <dbReference type="NCBI Taxonomy" id="1380566"/>
    <lineage>
        <taxon>Eukaryota</taxon>
        <taxon>Fungi</taxon>
        <taxon>Dikarya</taxon>
        <taxon>Ascomycota</taxon>
        <taxon>Pezizomycotina</taxon>
        <taxon>Sordariomycetes</taxon>
        <taxon>Hypocreomycetidae</taxon>
        <taxon>Hypocreales</taxon>
        <taxon>Clavicipitaceae</taxon>
        <taxon>Pochonia</taxon>
    </lineage>
</organism>
<name>A0A219AQM9_METCM</name>
<evidence type="ECO:0000313" key="1">
    <source>
        <dbReference type="EMBL" id="OWT42604.1"/>
    </source>
</evidence>
<accession>A0A219AQM9</accession>
<dbReference type="KEGG" id="pchm:VFPPC_18216"/>
<dbReference type="AlphaFoldDB" id="A0A219AQM9"/>